<evidence type="ECO:0000313" key="2">
    <source>
        <dbReference type="EMBL" id="GII75051.1"/>
    </source>
</evidence>
<accession>A0A919QVR9</accession>
<comment type="caution">
    <text evidence="2">The sequence shown here is derived from an EMBL/GenBank/DDBJ whole genome shotgun (WGS) entry which is preliminary data.</text>
</comment>
<feature type="domain" description="DUF5753" evidence="1">
    <location>
        <begin position="1"/>
        <end position="102"/>
    </location>
</feature>
<keyword evidence="3" id="KW-1185">Reference proteome</keyword>
<gene>
    <name evidence="2" type="ORF">Sru01_00330</name>
</gene>
<dbReference type="EMBL" id="BOOU01000001">
    <property type="protein sequence ID" value="GII75051.1"/>
    <property type="molecule type" value="Genomic_DNA"/>
</dbReference>
<dbReference type="AlphaFoldDB" id="A0A919QVR9"/>
<organism evidence="2 3">
    <name type="scientific">Sphaerisporangium rufum</name>
    <dbReference type="NCBI Taxonomy" id="1381558"/>
    <lineage>
        <taxon>Bacteria</taxon>
        <taxon>Bacillati</taxon>
        <taxon>Actinomycetota</taxon>
        <taxon>Actinomycetes</taxon>
        <taxon>Streptosporangiales</taxon>
        <taxon>Streptosporangiaceae</taxon>
        <taxon>Sphaerisporangium</taxon>
    </lineage>
</organism>
<protein>
    <recommendedName>
        <fullName evidence="1">DUF5753 domain-containing protein</fullName>
    </recommendedName>
</protein>
<evidence type="ECO:0000313" key="3">
    <source>
        <dbReference type="Proteomes" id="UP000655287"/>
    </source>
</evidence>
<evidence type="ECO:0000259" key="1">
    <source>
        <dbReference type="Pfam" id="PF19054"/>
    </source>
</evidence>
<dbReference type="InterPro" id="IPR043917">
    <property type="entry name" value="DUF5753"/>
</dbReference>
<dbReference type="Proteomes" id="UP000655287">
    <property type="component" value="Unassembled WGS sequence"/>
</dbReference>
<sequence length="108" mass="12277">MLYRVIGDIEVMREQLAHLIQLARRPEITLQIVPRTVRAHCGLAGGFIIAERDGYPYAAYTDAQPFGRTVIERHLIRELTRRYDALRAEALPSGRSLHLIEEAVKPGE</sequence>
<name>A0A919QVR9_9ACTN</name>
<dbReference type="Pfam" id="PF19054">
    <property type="entry name" value="DUF5753"/>
    <property type="match status" value="1"/>
</dbReference>
<reference evidence="2" key="1">
    <citation type="submission" date="2021-01" db="EMBL/GenBank/DDBJ databases">
        <title>Whole genome shotgun sequence of Sphaerisporangium rufum NBRC 109079.</title>
        <authorList>
            <person name="Komaki H."/>
            <person name="Tamura T."/>
        </authorList>
    </citation>
    <scope>NUCLEOTIDE SEQUENCE</scope>
    <source>
        <strain evidence="2">NBRC 109079</strain>
    </source>
</reference>
<proteinExistence type="predicted"/>